<evidence type="ECO:0000313" key="4">
    <source>
        <dbReference type="Proteomes" id="UP000275473"/>
    </source>
</evidence>
<evidence type="ECO:0000259" key="2">
    <source>
        <dbReference type="Pfam" id="PF00561"/>
    </source>
</evidence>
<dbReference type="PRINTS" id="PR00111">
    <property type="entry name" value="ABHYDROLASE"/>
</dbReference>
<evidence type="ECO:0000256" key="1">
    <source>
        <dbReference type="ARBA" id="ARBA00022801"/>
    </source>
</evidence>
<dbReference type="GO" id="GO:0016787">
    <property type="term" value="F:hydrolase activity"/>
    <property type="evidence" value="ECO:0007669"/>
    <property type="project" value="UniProtKB-KW"/>
</dbReference>
<dbReference type="SUPFAM" id="SSF53474">
    <property type="entry name" value="alpha/beta-Hydrolases"/>
    <property type="match status" value="1"/>
</dbReference>
<dbReference type="InterPro" id="IPR029058">
    <property type="entry name" value="AB_hydrolase_fold"/>
</dbReference>
<name>A0A3M8P6M2_9BACL</name>
<proteinExistence type="predicted"/>
<dbReference type="GO" id="GO:0016020">
    <property type="term" value="C:membrane"/>
    <property type="evidence" value="ECO:0007669"/>
    <property type="project" value="TreeGrafter"/>
</dbReference>
<evidence type="ECO:0000313" key="3">
    <source>
        <dbReference type="EMBL" id="RNF39051.1"/>
    </source>
</evidence>
<dbReference type="Proteomes" id="UP000275473">
    <property type="component" value="Unassembled WGS sequence"/>
</dbReference>
<keyword evidence="4" id="KW-1185">Reference proteome</keyword>
<dbReference type="Gene3D" id="3.40.50.1820">
    <property type="entry name" value="alpha/beta hydrolase"/>
    <property type="match status" value="1"/>
</dbReference>
<organism evidence="3 4">
    <name type="scientific">Planococcus salinus</name>
    <dbReference type="NCBI Taxonomy" id="1848460"/>
    <lineage>
        <taxon>Bacteria</taxon>
        <taxon>Bacillati</taxon>
        <taxon>Bacillota</taxon>
        <taxon>Bacilli</taxon>
        <taxon>Bacillales</taxon>
        <taxon>Caryophanaceae</taxon>
        <taxon>Planococcus</taxon>
    </lineage>
</organism>
<dbReference type="AlphaFoldDB" id="A0A3M8P6M2"/>
<keyword evidence="1 3" id="KW-0378">Hydrolase</keyword>
<dbReference type="PANTHER" id="PTHR43798:SF31">
    <property type="entry name" value="AB HYDROLASE SUPERFAMILY PROTEIN YCLE"/>
    <property type="match status" value="1"/>
</dbReference>
<reference evidence="3 4" key="1">
    <citation type="journal article" date="2018" name="Int. J. Syst. Evol. Microbiol.">
        <title>Planococcus salinus sp. nov., a moderately halophilic bacterium isolated from a saline-alkali soil.</title>
        <authorList>
            <person name="Gan L."/>
        </authorList>
    </citation>
    <scope>NUCLEOTIDE SEQUENCE [LARGE SCALE GENOMIC DNA]</scope>
    <source>
        <strain evidence="3 4">LCB217</strain>
    </source>
</reference>
<dbReference type="Pfam" id="PF00561">
    <property type="entry name" value="Abhydrolase_1"/>
    <property type="match status" value="1"/>
</dbReference>
<dbReference type="PANTHER" id="PTHR43798">
    <property type="entry name" value="MONOACYLGLYCEROL LIPASE"/>
    <property type="match status" value="1"/>
</dbReference>
<dbReference type="EMBL" id="RIAX01000008">
    <property type="protein sequence ID" value="RNF39051.1"/>
    <property type="molecule type" value="Genomic_DNA"/>
</dbReference>
<protein>
    <submittedName>
        <fullName evidence="3">Alpha/beta fold hydrolase</fullName>
    </submittedName>
</protein>
<gene>
    <name evidence="3" type="ORF">EEX84_11740</name>
</gene>
<accession>A0A3M8P6M2</accession>
<dbReference type="InterPro" id="IPR000073">
    <property type="entry name" value="AB_hydrolase_1"/>
</dbReference>
<comment type="caution">
    <text evidence="3">The sequence shown here is derived from an EMBL/GenBank/DDBJ whole genome shotgun (WGS) entry which is preliminary data.</text>
</comment>
<sequence>MAVFDSNGTEIYYEDIGEGPALLLLHGLTSNHAMFYREIDFFKKNYRIIAPDARGHGNSAKSDSYSLEDHIQDAVALLRHLELESVGIIGVSMGSYTAQGVAIEEPDRVKKLLLVATKSHGVQSSTAELFAKHKEELSGLNPIDKMNKASKYIFHNRRAVGKWLKKTADNSNQLTINEQEIAAQALKGFDFREQLRKVTAETLVISGRHDGLNPPEKGRETAFLIPNATFMEFKRSGHAPNVEQARLFLGIAENFLED</sequence>
<feature type="domain" description="AB hydrolase-1" evidence="2">
    <location>
        <begin position="20"/>
        <end position="243"/>
    </location>
</feature>
<dbReference type="OrthoDB" id="9805423at2"/>
<dbReference type="InterPro" id="IPR050266">
    <property type="entry name" value="AB_hydrolase_sf"/>
</dbReference>
<dbReference type="RefSeq" id="WP_123165833.1">
    <property type="nucleotide sequence ID" value="NZ_RIAX01000008.1"/>
</dbReference>